<protein>
    <recommendedName>
        <fullName evidence="3">Nuclear transport factor 2 family protein</fullName>
    </recommendedName>
</protein>
<reference evidence="1 2" key="1">
    <citation type="submission" date="2016-10" db="EMBL/GenBank/DDBJ databases">
        <authorList>
            <person name="Varghese N."/>
            <person name="Submissions S."/>
        </authorList>
    </citation>
    <scope>NUCLEOTIDE SEQUENCE [LARGE SCALE GENOMIC DNA]</scope>
    <source>
        <strain evidence="1 2">CGMCC 1.6853</strain>
    </source>
</reference>
<sequence>MSNVYKKTANIKEAQAGSLAKPATFSSPLALLLDLLKKPADLEHVRQFTADNFIYVSLNYEHPELKAIMPWAGTTAGTEGLVQTFKDVNAYWSTLAFELQDTFENADGAAVFGYFTYRSTVLGKTVTSPLSILARAKDGKLTFVQFMEDTFATVRSFRESGTYHIKADPSGSTVEI</sequence>
<dbReference type="RefSeq" id="WP_064581119.1">
    <property type="nucleotide sequence ID" value="NZ_CBCSIN010000003.1"/>
</dbReference>
<dbReference type="Gene3D" id="3.10.450.50">
    <property type="match status" value="1"/>
</dbReference>
<keyword evidence="2" id="KW-1185">Reference proteome</keyword>
<proteinExistence type="predicted"/>
<organism evidence="1 2">
    <name type="scientific">Serratia nematodiphila</name>
    <dbReference type="NCBI Taxonomy" id="458197"/>
    <lineage>
        <taxon>Bacteria</taxon>
        <taxon>Pseudomonadati</taxon>
        <taxon>Pseudomonadota</taxon>
        <taxon>Gammaproteobacteria</taxon>
        <taxon>Enterobacterales</taxon>
        <taxon>Yersiniaceae</taxon>
        <taxon>Serratia</taxon>
    </lineage>
</organism>
<accession>A0A1G5HSM2</accession>
<evidence type="ECO:0000313" key="2">
    <source>
        <dbReference type="Proteomes" id="UP000183031"/>
    </source>
</evidence>
<dbReference type="SUPFAM" id="SSF54427">
    <property type="entry name" value="NTF2-like"/>
    <property type="match status" value="1"/>
</dbReference>
<gene>
    <name evidence="1" type="ORF">SAMN02927935_02013</name>
</gene>
<dbReference type="InterPro" id="IPR032710">
    <property type="entry name" value="NTF2-like_dom_sf"/>
</dbReference>
<dbReference type="Proteomes" id="UP000183031">
    <property type="component" value="Unassembled WGS sequence"/>
</dbReference>
<dbReference type="EMBL" id="FMUT01000005">
    <property type="protein sequence ID" value="SCY66028.1"/>
    <property type="molecule type" value="Genomic_DNA"/>
</dbReference>
<evidence type="ECO:0008006" key="3">
    <source>
        <dbReference type="Google" id="ProtNLM"/>
    </source>
</evidence>
<comment type="caution">
    <text evidence="1">The sequence shown here is derived from an EMBL/GenBank/DDBJ whole genome shotgun (WGS) entry which is preliminary data.</text>
</comment>
<evidence type="ECO:0000313" key="1">
    <source>
        <dbReference type="EMBL" id="SCY66028.1"/>
    </source>
</evidence>
<name>A0A1G5HSM2_9GAMM</name>